<evidence type="ECO:0000256" key="4">
    <source>
        <dbReference type="ARBA" id="ARBA00022737"/>
    </source>
</evidence>
<protein>
    <submittedName>
        <fullName evidence="13">Roundabout 1</fullName>
    </submittedName>
</protein>
<dbReference type="PROSITE" id="PS50853">
    <property type="entry name" value="FN3"/>
    <property type="match status" value="3"/>
</dbReference>
<feature type="domain" description="Ig-like" evidence="11">
    <location>
        <begin position="6"/>
        <end position="93"/>
    </location>
</feature>
<keyword evidence="7" id="KW-1015">Disulfide bond</keyword>
<keyword evidence="3" id="KW-0732">Signal</keyword>
<dbReference type="InterPro" id="IPR013783">
    <property type="entry name" value="Ig-like_fold"/>
</dbReference>
<dbReference type="SUPFAM" id="SSF49265">
    <property type="entry name" value="Fibronectin type III"/>
    <property type="match status" value="2"/>
</dbReference>
<dbReference type="InterPro" id="IPR036179">
    <property type="entry name" value="Ig-like_dom_sf"/>
</dbReference>
<evidence type="ECO:0000259" key="11">
    <source>
        <dbReference type="PROSITE" id="PS50835"/>
    </source>
</evidence>
<keyword evidence="2 10" id="KW-0812">Transmembrane</keyword>
<feature type="compositionally biased region" description="Acidic residues" evidence="9">
    <location>
        <begin position="1014"/>
        <end position="1023"/>
    </location>
</feature>
<feature type="region of interest" description="Disordered" evidence="9">
    <location>
        <begin position="1142"/>
        <end position="1241"/>
    </location>
</feature>
<dbReference type="CDD" id="cd20952">
    <property type="entry name" value="IgI_5_Robo"/>
    <property type="match status" value="1"/>
</dbReference>
<feature type="domain" description="Fibronectin type-III" evidence="12">
    <location>
        <begin position="613"/>
        <end position="709"/>
    </location>
</feature>
<dbReference type="Pfam" id="PF13927">
    <property type="entry name" value="Ig_3"/>
    <property type="match status" value="2"/>
</dbReference>
<proteinExistence type="predicted"/>
<dbReference type="SMART" id="SM00408">
    <property type="entry name" value="IGc2"/>
    <property type="match status" value="4"/>
</dbReference>
<evidence type="ECO:0000256" key="7">
    <source>
        <dbReference type="ARBA" id="ARBA00023157"/>
    </source>
</evidence>
<dbReference type="PANTHER" id="PTHR12231:SF243">
    <property type="entry name" value="ROUNDABOUT HOMOLOG 1"/>
    <property type="match status" value="1"/>
</dbReference>
<feature type="domain" description="Ig-like" evidence="11">
    <location>
        <begin position="187"/>
        <end position="282"/>
    </location>
</feature>
<dbReference type="PROSITE" id="PS50835">
    <property type="entry name" value="IG_LIKE"/>
    <property type="match status" value="4"/>
</dbReference>
<dbReference type="Pfam" id="PF00041">
    <property type="entry name" value="fn3"/>
    <property type="match status" value="3"/>
</dbReference>
<feature type="compositionally biased region" description="Polar residues" evidence="9">
    <location>
        <begin position="1167"/>
        <end position="1176"/>
    </location>
</feature>
<dbReference type="InterPro" id="IPR032986">
    <property type="entry name" value="Robo1_Ig-like3"/>
</dbReference>
<keyword evidence="14" id="KW-1185">Reference proteome</keyword>
<keyword evidence="5 10" id="KW-1133">Transmembrane helix</keyword>
<evidence type="ECO:0000256" key="3">
    <source>
        <dbReference type="ARBA" id="ARBA00022729"/>
    </source>
</evidence>
<dbReference type="InterPro" id="IPR003598">
    <property type="entry name" value="Ig_sub2"/>
</dbReference>
<dbReference type="eggNOG" id="KOG4222">
    <property type="taxonomic scope" value="Eukaryota"/>
</dbReference>
<sequence>LSVLRDDFRQNPSDVMVAVGEPAVMECQPPRGHPEPTISWKKDGTPLDDKDERITIRGGKLMITYTRKNDAGKYVCVGTNMVGERESEVAELTVLERPSFVKRPSNLAVTVDDSAEFKCEARGDPVPTVRWRKDDGELPKARYEIRDDHTLKILKVMAGDMGSYTCVAENMVGKAEASATLTVQEPPQFVVKPRDQVAALGRTVTFQCEATGNPQPAIFWRREGSQNLLFSYQPPQSSSRFSVSQTGDLTITNVQRSDVGYYICQTLNVAGSIITKAYLEVTDVIADRPPPVIRQGPVNQTVAVDGTLVLNCVATGTLMPTILWKKDGILISTQDSRIKQLETGALQIRYAKLGDTGRYTCIASTPSGEATWSAYIEVQEFGVPVQPPRPTDPNLIPSAPSKPEVTDVSRNTVTLSWQPNLNSGATPTSYIIEAFSHASGSSWQTVAENVKTESFAVKGLKPNAIYLFLVRAANAYGLSDPSQISDPVKTQDVPPTSQGVDHKQVQRELGDVVLHLHNPTILSSSSIEVHWTVDQQSQYIQGYKILYRPTPASYGESEWLIFEVRTPTKNSVIIPELKKGVNYEIKARPFFNEFQGADSEVKFAKTLEEGNAPPQSVSVTKNDGNGTAIVVTWQPPPEDNQNGIVQEYKVWCLGNESRYHINKTVDGSTFSVVIPSLVPGIRYSVEVAASTGAGPGVKSDPQFIQLDSHGNPVSSEDQVSLAQQISDVVRQPAFIAGIGAACWIILMVFSIWLYRHRKKRNGLTSTYAVTYQRGGEAVSSGGRPGLLNISEPATQPWLADTWPNTGNNHNDCSINCCTSGNGNSDSNLTTYSRPADCIANYNNQLDNKQTNLMLPESTVYGDVDLSNKINEMKTFNSPNLKDGRFVSQPGQPTPYATTQLIQSNISNNVNNGSGDTNEKHWKPSVQQKQEVAPIQYNIMEQNKLNKGSQGHKKGARTPKAPKQAGMNWADLLPPPPAHPPPHSNSEDYSLSVDESYDQEIPCPVPPARMYLQQDELEEEEEDERGPTPPVRGAASSPAAVSYSHQSTATLTPSPQEELQPMLQDCQEDLGHIQHQPDRRRQPVSPPPPPRPISPPHTYGYISGPLVSDMDTDAPEEEEDEADVEVAKMQNRRLLLRGLEQTPASSVGDLESSVTGHFHASHCPRPTSPVSTDSNMSAVVIQKVRPAKKQKHQPGHLRREVYTDEDILPYSRPTFPTSNNPRDPSSSSSMSSRGSGGRQRAD</sequence>
<dbReference type="GO" id="GO:0008046">
    <property type="term" value="F:axon guidance receptor activity"/>
    <property type="evidence" value="ECO:0007669"/>
    <property type="project" value="InterPro"/>
</dbReference>
<dbReference type="InterPro" id="IPR003961">
    <property type="entry name" value="FN3_dom"/>
</dbReference>
<dbReference type="GO" id="GO:0016020">
    <property type="term" value="C:membrane"/>
    <property type="evidence" value="ECO:0007669"/>
    <property type="project" value="UniProtKB-SubCell"/>
</dbReference>
<evidence type="ECO:0000256" key="9">
    <source>
        <dbReference type="SAM" id="MobiDB-lite"/>
    </source>
</evidence>
<evidence type="ECO:0000256" key="5">
    <source>
        <dbReference type="ARBA" id="ARBA00022989"/>
    </source>
</evidence>
<feature type="domain" description="Ig-like" evidence="11">
    <location>
        <begin position="291"/>
        <end position="377"/>
    </location>
</feature>
<accession>A0A091UQ34</accession>
<keyword evidence="4" id="KW-0677">Repeat</keyword>
<dbReference type="STRING" id="128390.A0A091UQ34"/>
<feature type="compositionally biased region" description="Basic and acidic residues" evidence="9">
    <location>
        <begin position="1068"/>
        <end position="1080"/>
    </location>
</feature>
<dbReference type="Proteomes" id="UP000053283">
    <property type="component" value="Unassembled WGS sequence"/>
</dbReference>
<feature type="compositionally biased region" description="Polar residues" evidence="9">
    <location>
        <begin position="1042"/>
        <end position="1056"/>
    </location>
</feature>
<dbReference type="InterPro" id="IPR003599">
    <property type="entry name" value="Ig_sub"/>
</dbReference>
<reference evidence="13 14" key="1">
    <citation type="submission" date="2014-04" db="EMBL/GenBank/DDBJ databases">
        <title>Genome evolution of avian class.</title>
        <authorList>
            <person name="Zhang G."/>
            <person name="Li C."/>
        </authorList>
    </citation>
    <scope>NUCLEOTIDE SEQUENCE [LARGE SCALE GENOMIC DNA]</scope>
    <source>
        <strain evidence="13">BGI_Y956</strain>
    </source>
</reference>
<dbReference type="InterPro" id="IPR036116">
    <property type="entry name" value="FN3_sf"/>
</dbReference>
<dbReference type="InterPro" id="IPR051170">
    <property type="entry name" value="Neural/epithelial_adhesion"/>
</dbReference>
<dbReference type="InterPro" id="IPR013098">
    <property type="entry name" value="Ig_I-set"/>
</dbReference>
<dbReference type="CDD" id="cd05724">
    <property type="entry name" value="IgI_2_Robo"/>
    <property type="match status" value="1"/>
</dbReference>
<evidence type="ECO:0000313" key="13">
    <source>
        <dbReference type="EMBL" id="KFQ93094.1"/>
    </source>
</evidence>
<feature type="compositionally biased region" description="Acidic residues" evidence="9">
    <location>
        <begin position="1109"/>
        <end position="1123"/>
    </location>
</feature>
<dbReference type="Pfam" id="PF07679">
    <property type="entry name" value="I-set"/>
    <property type="match status" value="2"/>
</dbReference>
<dbReference type="FunFam" id="2.60.40.10:FF:000008">
    <property type="entry name" value="roundabout homolog 2 isoform X2"/>
    <property type="match status" value="2"/>
</dbReference>
<dbReference type="SUPFAM" id="SSF48726">
    <property type="entry name" value="Immunoglobulin"/>
    <property type="match status" value="4"/>
</dbReference>
<dbReference type="SMART" id="SM00060">
    <property type="entry name" value="FN3"/>
    <property type="match status" value="3"/>
</dbReference>
<dbReference type="CDD" id="cd00063">
    <property type="entry name" value="FN3"/>
    <property type="match status" value="3"/>
</dbReference>
<dbReference type="GO" id="GO:0035385">
    <property type="term" value="P:Roundabout signaling pathway"/>
    <property type="evidence" value="ECO:0007669"/>
    <property type="project" value="InterPro"/>
</dbReference>
<dbReference type="GO" id="GO:0016199">
    <property type="term" value="P:axon midline choice point recognition"/>
    <property type="evidence" value="ECO:0007669"/>
    <property type="project" value="InterPro"/>
</dbReference>
<evidence type="ECO:0000256" key="6">
    <source>
        <dbReference type="ARBA" id="ARBA00023136"/>
    </source>
</evidence>
<organism evidence="13 14">
    <name type="scientific">Nipponia nippon</name>
    <name type="common">Crested ibis</name>
    <name type="synonym">Ibis nippon</name>
    <dbReference type="NCBI Taxonomy" id="128390"/>
    <lineage>
        <taxon>Eukaryota</taxon>
        <taxon>Metazoa</taxon>
        <taxon>Chordata</taxon>
        <taxon>Craniata</taxon>
        <taxon>Vertebrata</taxon>
        <taxon>Euteleostomi</taxon>
        <taxon>Archelosauria</taxon>
        <taxon>Archosauria</taxon>
        <taxon>Dinosauria</taxon>
        <taxon>Saurischia</taxon>
        <taxon>Theropoda</taxon>
        <taxon>Coelurosauria</taxon>
        <taxon>Aves</taxon>
        <taxon>Neognathae</taxon>
        <taxon>Neoaves</taxon>
        <taxon>Aequornithes</taxon>
        <taxon>Pelecaniformes</taxon>
        <taxon>Threskiornithidae</taxon>
        <taxon>Nipponia</taxon>
    </lineage>
</organism>
<dbReference type="FunFam" id="2.60.40.10:FF:000053">
    <property type="entry name" value="Roundabout guidance receptor 1"/>
    <property type="match status" value="1"/>
</dbReference>
<dbReference type="EMBL" id="KL409974">
    <property type="protein sequence ID" value="KFQ93094.1"/>
    <property type="molecule type" value="Genomic_DNA"/>
</dbReference>
<feature type="compositionally biased region" description="Polar residues" evidence="9">
    <location>
        <begin position="1213"/>
        <end position="1223"/>
    </location>
</feature>
<feature type="region of interest" description="Disordered" evidence="9">
    <location>
        <begin position="942"/>
        <end position="1123"/>
    </location>
</feature>
<feature type="transmembrane region" description="Helical" evidence="10">
    <location>
        <begin position="733"/>
        <end position="754"/>
    </location>
</feature>
<dbReference type="CDD" id="cd05726">
    <property type="entry name" value="IgI_4_Robo"/>
    <property type="match status" value="1"/>
</dbReference>
<dbReference type="FunFam" id="2.60.40.10:FF:000058">
    <property type="entry name" value="roundabout homolog 2 isoform X3"/>
    <property type="match status" value="1"/>
</dbReference>
<feature type="non-terminal residue" evidence="13">
    <location>
        <position position="1"/>
    </location>
</feature>
<evidence type="ECO:0000256" key="1">
    <source>
        <dbReference type="ARBA" id="ARBA00004167"/>
    </source>
</evidence>
<gene>
    <name evidence="13" type="ORF">Y956_06819</name>
</gene>
<feature type="non-terminal residue" evidence="13">
    <location>
        <position position="1241"/>
    </location>
</feature>
<feature type="compositionally biased region" description="Basic residues" evidence="9">
    <location>
        <begin position="1184"/>
        <end position="1195"/>
    </location>
</feature>
<keyword evidence="6 10" id="KW-0472">Membrane</keyword>
<evidence type="ECO:0000313" key="14">
    <source>
        <dbReference type="Proteomes" id="UP000053283"/>
    </source>
</evidence>
<name>A0A091UQ34_NIPNI</name>
<feature type="compositionally biased region" description="Pro residues" evidence="9">
    <location>
        <begin position="972"/>
        <end position="982"/>
    </location>
</feature>
<evidence type="ECO:0000259" key="12">
    <source>
        <dbReference type="PROSITE" id="PS50853"/>
    </source>
</evidence>
<dbReference type="CDD" id="cd05725">
    <property type="entry name" value="IgI_3_Robo"/>
    <property type="match status" value="1"/>
</dbReference>
<dbReference type="InterPro" id="IPR007110">
    <property type="entry name" value="Ig-like_dom"/>
</dbReference>
<dbReference type="AlphaFoldDB" id="A0A091UQ34"/>
<dbReference type="FunFam" id="2.60.40.10:FF:000055">
    <property type="entry name" value="roundabout homolog 1 isoform X2"/>
    <property type="match status" value="1"/>
</dbReference>
<feature type="domain" description="Fibronectin type-III" evidence="12">
    <location>
        <begin position="399"/>
        <end position="493"/>
    </location>
</feature>
<evidence type="ECO:0000256" key="2">
    <source>
        <dbReference type="ARBA" id="ARBA00022692"/>
    </source>
</evidence>
<dbReference type="SMART" id="SM00409">
    <property type="entry name" value="IG"/>
    <property type="match status" value="4"/>
</dbReference>
<feature type="compositionally biased region" description="Pro residues" evidence="9">
    <location>
        <begin position="1083"/>
        <end position="1094"/>
    </location>
</feature>
<evidence type="ECO:0000256" key="8">
    <source>
        <dbReference type="ARBA" id="ARBA00023319"/>
    </source>
</evidence>
<dbReference type="Gene3D" id="2.60.40.10">
    <property type="entry name" value="Immunoglobulins"/>
    <property type="match status" value="7"/>
</dbReference>
<dbReference type="FunFam" id="2.60.40.10:FF:000043">
    <property type="entry name" value="roundabout homolog 2 isoform X2"/>
    <property type="match status" value="1"/>
</dbReference>
<dbReference type="SMART" id="SM00406">
    <property type="entry name" value="IGv"/>
    <property type="match status" value="2"/>
</dbReference>
<dbReference type="InterPro" id="IPR013106">
    <property type="entry name" value="Ig_V-set"/>
</dbReference>
<keyword evidence="8" id="KW-0393">Immunoglobulin domain</keyword>
<comment type="subcellular location">
    <subcellularLocation>
        <location evidence="1">Membrane</location>
        <topology evidence="1">Single-pass membrane protein</topology>
    </subcellularLocation>
</comment>
<evidence type="ECO:0000256" key="10">
    <source>
        <dbReference type="SAM" id="Phobius"/>
    </source>
</evidence>
<feature type="domain" description="Ig-like" evidence="11">
    <location>
        <begin position="98"/>
        <end position="182"/>
    </location>
</feature>
<dbReference type="FunFam" id="2.60.40.10:FF:000065">
    <property type="entry name" value="roundabout homolog 1 isoform X3"/>
    <property type="match status" value="1"/>
</dbReference>
<feature type="domain" description="Fibronectin type-III" evidence="12">
    <location>
        <begin position="512"/>
        <end position="609"/>
    </location>
</feature>
<dbReference type="PANTHER" id="PTHR12231">
    <property type="entry name" value="CTX-RELATED TYPE I TRANSMEMBRANE PROTEIN"/>
    <property type="match status" value="1"/>
</dbReference>
<feature type="region of interest" description="Disordered" evidence="9">
    <location>
        <begin position="906"/>
        <end position="928"/>
    </location>
</feature>